<organism evidence="6 7">
    <name type="scientific">Flavobacterium branchiarum</name>
    <dbReference type="NCBI Taxonomy" id="1114870"/>
    <lineage>
        <taxon>Bacteria</taxon>
        <taxon>Pseudomonadati</taxon>
        <taxon>Bacteroidota</taxon>
        <taxon>Flavobacteriia</taxon>
        <taxon>Flavobacteriales</taxon>
        <taxon>Flavobacteriaceae</taxon>
        <taxon>Flavobacterium</taxon>
    </lineage>
</organism>
<accession>A0ABV5FPJ7</accession>
<evidence type="ECO:0000256" key="3">
    <source>
        <dbReference type="ARBA" id="ARBA00022737"/>
    </source>
</evidence>
<keyword evidence="7" id="KW-1185">Reference proteome</keyword>
<name>A0ABV5FPJ7_9FLAO</name>
<dbReference type="EMBL" id="JBHMEX010000052">
    <property type="protein sequence ID" value="MFB9065475.1"/>
    <property type="molecule type" value="Genomic_DNA"/>
</dbReference>
<keyword evidence="3" id="KW-0677">Repeat</keyword>
<dbReference type="InterPro" id="IPR052574">
    <property type="entry name" value="CDIRP"/>
</dbReference>
<dbReference type="Pfam" id="PF18962">
    <property type="entry name" value="Por_Secre_tail"/>
    <property type="match status" value="1"/>
</dbReference>
<evidence type="ECO:0000256" key="4">
    <source>
        <dbReference type="SAM" id="SignalP"/>
    </source>
</evidence>
<evidence type="ECO:0000256" key="1">
    <source>
        <dbReference type="ARBA" id="ARBA00022614"/>
    </source>
</evidence>
<feature type="signal peptide" evidence="4">
    <location>
        <begin position="1"/>
        <end position="18"/>
    </location>
</feature>
<dbReference type="Gene3D" id="2.60.120.260">
    <property type="entry name" value="Galactose-binding domain-like"/>
    <property type="match status" value="1"/>
</dbReference>
<dbReference type="Proteomes" id="UP001589589">
    <property type="component" value="Unassembled WGS sequence"/>
</dbReference>
<dbReference type="SUPFAM" id="SSF49785">
    <property type="entry name" value="Galactose-binding domain-like"/>
    <property type="match status" value="1"/>
</dbReference>
<evidence type="ECO:0000256" key="2">
    <source>
        <dbReference type="ARBA" id="ARBA00022729"/>
    </source>
</evidence>
<gene>
    <name evidence="6" type="ORF">ACFFUQ_15750</name>
</gene>
<dbReference type="NCBIfam" id="TIGR04183">
    <property type="entry name" value="Por_Secre_tail"/>
    <property type="match status" value="1"/>
</dbReference>
<evidence type="ECO:0000313" key="7">
    <source>
        <dbReference type="Proteomes" id="UP001589589"/>
    </source>
</evidence>
<dbReference type="InterPro" id="IPR032675">
    <property type="entry name" value="LRR_dom_sf"/>
</dbReference>
<evidence type="ECO:0000313" key="6">
    <source>
        <dbReference type="EMBL" id="MFB9065475.1"/>
    </source>
</evidence>
<dbReference type="Gene3D" id="3.80.10.10">
    <property type="entry name" value="Ribonuclease Inhibitor"/>
    <property type="match status" value="3"/>
</dbReference>
<comment type="caution">
    <text evidence="6">The sequence shown here is derived from an EMBL/GenBank/DDBJ whole genome shotgun (WGS) entry which is preliminary data.</text>
</comment>
<dbReference type="SUPFAM" id="SSF52058">
    <property type="entry name" value="L domain-like"/>
    <property type="match status" value="2"/>
</dbReference>
<keyword evidence="2 4" id="KW-0732">Signal</keyword>
<dbReference type="PANTHER" id="PTHR47566">
    <property type="match status" value="1"/>
</dbReference>
<dbReference type="InterPro" id="IPR026444">
    <property type="entry name" value="Secre_tail"/>
</dbReference>
<evidence type="ECO:0000259" key="5">
    <source>
        <dbReference type="Pfam" id="PF18962"/>
    </source>
</evidence>
<reference evidence="6 7" key="1">
    <citation type="submission" date="2024-09" db="EMBL/GenBank/DDBJ databases">
        <authorList>
            <person name="Sun Q."/>
            <person name="Mori K."/>
        </authorList>
    </citation>
    <scope>NUCLEOTIDE SEQUENCE [LARGE SCALE GENOMIC DNA]</scope>
    <source>
        <strain evidence="6 7">CECT 7908</strain>
    </source>
</reference>
<feature type="domain" description="Secretion system C-terminal sorting" evidence="5">
    <location>
        <begin position="1027"/>
        <end position="1093"/>
    </location>
</feature>
<dbReference type="InterPro" id="IPR008979">
    <property type="entry name" value="Galactose-bd-like_sf"/>
</dbReference>
<feature type="chain" id="PRO_5046083497" evidence="4">
    <location>
        <begin position="19"/>
        <end position="1099"/>
    </location>
</feature>
<proteinExistence type="predicted"/>
<dbReference type="RefSeq" id="WP_290267811.1">
    <property type="nucleotide sequence ID" value="NZ_JAUFQQ010000005.1"/>
</dbReference>
<protein>
    <submittedName>
        <fullName evidence="6">T9SS type A sorting domain-containing protein</fullName>
    </submittedName>
</protein>
<keyword evidence="1" id="KW-0433">Leucine-rich repeat</keyword>
<sequence length="1099" mass="121707">MKTKLLLLLLLANFTIHAQTNLVPNGNFETWTSSNQPNNWYPFFSGFVSQSTIAQNGKSSTNMMVASGTFTYINSEYFPIQANKTYRVTVYHKTVKGTFSSIDLSLYHKPGTFKEKVTQKSDVTFSTTEWRKIEFEYTSKISENIEVDIWTTGTLNSEILVDNVSVVDIADVPVQYTLIPDVNFEKKLISMGFDSGEVDGKVLTSDIKSLRTLYISGSNISDLTGIQDFTALTTLEVSSNKLTSIDISKNTALESLNCGWNSLATLDISNNLALTDLSCYYNNLKTIDVSKQINLRYLSCGGNGLTSLDINKNINLVNLSCYTNKLTTIDTSKNIYLETIDCIQNQITYLDLSNNTKLRRLECYSNDLTTLNLSKNLNLIYLECQYNALETLDVSKNIALIQFDASHNPTLKEVNLKNGKNTLIKSDKLSLTANPSLTCVLVDDVAYANTNWIKRKDPVAKFSESICSTPEYTLIPDANFEKSLIKKGIDGVEDGKVLTRAINTITTLDLSDYYTNLEIKDLTGIQDFIALENLKLPYNGKGKLTSIDVSKNLKLKVLNCEQNELTSLDVSKNLALTELNVYYNKLTTLDISKNLALTKVNVSYNKLTNIDVAKNLALTELNVTYNKLTTLDVTKNLALTNLHCSAAGSNNENSSQSTLTSLDLSKNIALEYLNASQNKNIKGFDLSNNINLTSISVGYNNLTTIDFTANKKLTYLNCEANLLKTLDLTKHPQLEKLFCGNNDINYLETKALPNLKQLHGERMSLTNIDFSKNPLLEIAYVSDNMLTSLDFSSNPNLKQLICSSNDLMKLNIKNGGNAKFNNSYYNSFANNPNLSCITVDDVTYSNNTWAKYKDASASYNTQCDFSLPSNNYTIESKGESCVNENNGEISITANAKLPYTASINGKPYTFTNNTLTASNLSPGAYNIIISIAGEKYEQSFNVSIAKATTISGTSNITARKVDVEITAGTAPFTVFVDGQAQFQTTDPNFSLDLNKGGLIEVATAKVCEGVFSKRITSLDAIRSLAAYPNPTSGNFEIDVPTNKKEIKIEVYNFGGQLVSTKNYNIEDGKAYLNIENQASGIYAVKIYLDTPEYIKIIKK</sequence>
<dbReference type="PANTHER" id="PTHR47566:SF1">
    <property type="entry name" value="PROTEIN NUD1"/>
    <property type="match status" value="1"/>
</dbReference>